<organism evidence="2 3">
    <name type="scientific">Kolteria novifilia</name>
    <dbReference type="NCBI Taxonomy" id="2527975"/>
    <lineage>
        <taxon>Bacteria</taxon>
        <taxon>Pseudomonadati</taxon>
        <taxon>Planctomycetota</taxon>
        <taxon>Planctomycetia</taxon>
        <taxon>Kolteriales</taxon>
        <taxon>Kolteriaceae</taxon>
        <taxon>Kolteria</taxon>
    </lineage>
</organism>
<accession>A0A518BD04</accession>
<keyword evidence="1" id="KW-1133">Transmembrane helix</keyword>
<feature type="transmembrane region" description="Helical" evidence="1">
    <location>
        <begin position="336"/>
        <end position="357"/>
    </location>
</feature>
<dbReference type="KEGG" id="knv:Pan216_57400"/>
<feature type="transmembrane region" description="Helical" evidence="1">
    <location>
        <begin position="304"/>
        <end position="324"/>
    </location>
</feature>
<evidence type="ECO:0000313" key="2">
    <source>
        <dbReference type="EMBL" id="QDU64847.1"/>
    </source>
</evidence>
<keyword evidence="1" id="KW-0472">Membrane</keyword>
<dbReference type="AlphaFoldDB" id="A0A518BD04"/>
<proteinExistence type="predicted"/>
<feature type="transmembrane region" description="Helical" evidence="1">
    <location>
        <begin position="267"/>
        <end position="288"/>
    </location>
</feature>
<reference evidence="2 3" key="1">
    <citation type="submission" date="2019-02" db="EMBL/GenBank/DDBJ databases">
        <title>Deep-cultivation of Planctomycetes and their phenomic and genomic characterization uncovers novel biology.</title>
        <authorList>
            <person name="Wiegand S."/>
            <person name="Jogler M."/>
            <person name="Boedeker C."/>
            <person name="Pinto D."/>
            <person name="Vollmers J."/>
            <person name="Rivas-Marin E."/>
            <person name="Kohn T."/>
            <person name="Peeters S.H."/>
            <person name="Heuer A."/>
            <person name="Rast P."/>
            <person name="Oberbeckmann S."/>
            <person name="Bunk B."/>
            <person name="Jeske O."/>
            <person name="Meyerdierks A."/>
            <person name="Storesund J.E."/>
            <person name="Kallscheuer N."/>
            <person name="Luecker S."/>
            <person name="Lage O.M."/>
            <person name="Pohl T."/>
            <person name="Merkel B.J."/>
            <person name="Hornburger P."/>
            <person name="Mueller R.-W."/>
            <person name="Bruemmer F."/>
            <person name="Labrenz M."/>
            <person name="Spormann A.M."/>
            <person name="Op den Camp H."/>
            <person name="Overmann J."/>
            <person name="Amann R."/>
            <person name="Jetten M.S.M."/>
            <person name="Mascher T."/>
            <person name="Medema M.H."/>
            <person name="Devos D.P."/>
            <person name="Kaster A.-K."/>
            <person name="Ovreas L."/>
            <person name="Rohde M."/>
            <person name="Galperin M.Y."/>
            <person name="Jogler C."/>
        </authorList>
    </citation>
    <scope>NUCLEOTIDE SEQUENCE [LARGE SCALE GENOMIC DNA]</scope>
    <source>
        <strain evidence="2 3">Pan216</strain>
    </source>
</reference>
<dbReference type="OrthoDB" id="259265at2"/>
<evidence type="ECO:0000256" key="1">
    <source>
        <dbReference type="SAM" id="Phobius"/>
    </source>
</evidence>
<evidence type="ECO:0008006" key="4">
    <source>
        <dbReference type="Google" id="ProtNLM"/>
    </source>
</evidence>
<dbReference type="Proteomes" id="UP000317093">
    <property type="component" value="Chromosome"/>
</dbReference>
<evidence type="ECO:0000313" key="3">
    <source>
        <dbReference type="Proteomes" id="UP000317093"/>
    </source>
</evidence>
<feature type="transmembrane region" description="Helical" evidence="1">
    <location>
        <begin position="12"/>
        <end position="28"/>
    </location>
</feature>
<gene>
    <name evidence="2" type="ORF">Pan216_57400</name>
</gene>
<dbReference type="EMBL" id="CP036279">
    <property type="protein sequence ID" value="QDU64847.1"/>
    <property type="molecule type" value="Genomic_DNA"/>
</dbReference>
<name>A0A518BD04_9BACT</name>
<feature type="transmembrane region" description="Helical" evidence="1">
    <location>
        <begin position="121"/>
        <end position="138"/>
    </location>
</feature>
<feature type="transmembrane region" description="Helical" evidence="1">
    <location>
        <begin position="220"/>
        <end position="240"/>
    </location>
</feature>
<protein>
    <recommendedName>
        <fullName evidence="4">Glycosyltransferase RgtA/B/C/D-like domain-containing protein</fullName>
    </recommendedName>
</protein>
<keyword evidence="3" id="KW-1185">Reference proteome</keyword>
<keyword evidence="1" id="KW-0812">Transmembrane</keyword>
<feature type="transmembrane region" description="Helical" evidence="1">
    <location>
        <begin position="178"/>
        <end position="199"/>
    </location>
</feature>
<feature type="transmembrane region" description="Helical" evidence="1">
    <location>
        <begin position="145"/>
        <end position="166"/>
    </location>
</feature>
<dbReference type="RefSeq" id="WP_145263328.1">
    <property type="nucleotide sequence ID" value="NZ_CP036279.1"/>
</dbReference>
<sequence>MDEAATKPVSRTILQASAVGLLAILCYLPSLRCPIDFEDDGARLPNMAAEETLAQRWERTWFGSLEEARFIGPFRPVYHAYYEFQSYLFGTRIEAWRLTRLAILGLSAGLFYVLLRDLGIPGWPAGIMVLISVTAPLRSSIWYRLAFGEGQAMVLVLIALLAARAASRSRYGWCWDGVGILCVLAAILTKNVFVAVVPAQMLLRVWADGESLWAGIKRRWPVALLISSTVALPIGHVIYFKTQVDGASDYEVIAPGLTQLLDMVRGVGLAAGWDFLAVSFVITLLAVLCSKRARSLLFDEHRRVVLAGALLLSAGVIVYLPALMGRSPAGRYTIPAVWGWDLIGAALLSATAGIGVVSLRRLAGATLGIGLAVMVGLNVYQQVEFTCRCQTLWETARWLRDHAPTECQVGLGDRSMSAAEAQHLQGALEGLGRSDVTILPSETTLETALDQHVDVMLHRVGAEVPEGPVLTKVIDHSRLIKEVFPARMARRRRWGGIAIESQAVSSRTAAANGGEDAPR</sequence>